<dbReference type="PANTHER" id="PTHR12526">
    <property type="entry name" value="GLYCOSYLTRANSFERASE"/>
    <property type="match status" value="1"/>
</dbReference>
<evidence type="ECO:0000313" key="4">
    <source>
        <dbReference type="Proteomes" id="UP000009173"/>
    </source>
</evidence>
<accession>A0A0H3A9W7</accession>
<dbReference type="HOGENOM" id="CLU_009583_0_4_7"/>
<dbReference type="Gene3D" id="3.40.50.2000">
    <property type="entry name" value="Glycogen Phosphorylase B"/>
    <property type="match status" value="2"/>
</dbReference>
<feature type="domain" description="Glycosyltransferase subfamily 4-like N-terminal" evidence="2">
    <location>
        <begin position="35"/>
        <end position="183"/>
    </location>
</feature>
<dbReference type="Proteomes" id="UP000009173">
    <property type="component" value="Chromosome"/>
</dbReference>
<dbReference type="GO" id="GO:0016757">
    <property type="term" value="F:glycosyltransferase activity"/>
    <property type="evidence" value="ECO:0007669"/>
    <property type="project" value="UniProtKB-ARBA"/>
</dbReference>
<dbReference type="InterPro" id="IPR028098">
    <property type="entry name" value="Glyco_trans_4-like_N"/>
</dbReference>
<feature type="domain" description="Glycosyl transferase family 1" evidence="1">
    <location>
        <begin position="195"/>
        <end position="349"/>
    </location>
</feature>
<evidence type="ECO:0000313" key="3">
    <source>
        <dbReference type="EMBL" id="ABM28304.1"/>
    </source>
</evidence>
<name>A0A0H3A9W7_NITV4</name>
<dbReference type="KEGG" id="dvl:Dvul_1285"/>
<gene>
    <name evidence="3" type="ordered locus">Dvul_1285</name>
</gene>
<evidence type="ECO:0000259" key="1">
    <source>
        <dbReference type="Pfam" id="PF00534"/>
    </source>
</evidence>
<keyword evidence="3" id="KW-0808">Transferase</keyword>
<dbReference type="InterPro" id="IPR001296">
    <property type="entry name" value="Glyco_trans_1"/>
</dbReference>
<evidence type="ECO:0000259" key="2">
    <source>
        <dbReference type="Pfam" id="PF13439"/>
    </source>
</evidence>
<proteinExistence type="predicted"/>
<dbReference type="EMBL" id="CP000527">
    <property type="protein sequence ID" value="ABM28304.1"/>
    <property type="molecule type" value="Genomic_DNA"/>
</dbReference>
<dbReference type="Pfam" id="PF00534">
    <property type="entry name" value="Glycos_transf_1"/>
    <property type="match status" value="1"/>
</dbReference>
<protein>
    <submittedName>
        <fullName evidence="3">Glycosyl transferase, group 1</fullName>
    </submittedName>
</protein>
<dbReference type="SUPFAM" id="SSF53756">
    <property type="entry name" value="UDP-Glycosyltransferase/glycogen phosphorylase"/>
    <property type="match status" value="1"/>
</dbReference>
<dbReference type="Pfam" id="PF13439">
    <property type="entry name" value="Glyco_transf_4"/>
    <property type="match status" value="1"/>
</dbReference>
<dbReference type="AlphaFoldDB" id="A0A0H3A9W7"/>
<sequence>MNVRHPVPSAPAAGGLRTIQVVNVRWFNATAWYGIELARLLRASGHETLVIGLAGTASFEKAVSLGLDPVPLPLNTGNPLHWPGLYVSMRRLVQAFRPHVVNCHRGEGVPLWAVLRREAGFALVRTRGDQRLPKGNLPNRLLHSRVVDAVIATNSVMARHMADNMGVASDRVHTIIGGVDADRFRFDPAGRVAVRQGYGWGDDAFVIGLLGRFDRVKAQKETIEAVARLRSQGYHNLRLMLAGFETATTQAEVEGWIRDAGVGDITAITGRHPDVVGCISAMDAGVVPSLWSEAIARAALEIMACGVPLVSSTVGVMPDLLPGDAMCPPGDVQALAALLARVHDDASWREGLRAACVRRMASLRSEDFRDATLRVYNEALSRRQCPPRV</sequence>
<organism evidence="3 4">
    <name type="scientific">Nitratidesulfovibrio vulgaris (strain DP4)</name>
    <name type="common">Desulfovibrio vulgaris</name>
    <dbReference type="NCBI Taxonomy" id="391774"/>
    <lineage>
        <taxon>Bacteria</taxon>
        <taxon>Pseudomonadati</taxon>
        <taxon>Thermodesulfobacteriota</taxon>
        <taxon>Desulfovibrionia</taxon>
        <taxon>Desulfovibrionales</taxon>
        <taxon>Desulfovibrionaceae</taxon>
        <taxon>Nitratidesulfovibrio</taxon>
    </lineage>
</organism>
<reference evidence="4" key="1">
    <citation type="journal article" date="2009" name="Environ. Microbiol.">
        <title>Contribution of mobile genetic elements to Desulfovibrio vulgaris genome plasticity.</title>
        <authorList>
            <person name="Walker C.B."/>
            <person name="Stolyar S."/>
            <person name="Chivian D."/>
            <person name="Pinel N."/>
            <person name="Gabster J.A."/>
            <person name="Dehal P.S."/>
            <person name="He Z."/>
            <person name="Yang Z.K."/>
            <person name="Yen H.C."/>
            <person name="Zhou J."/>
            <person name="Wall J.D."/>
            <person name="Hazen T.C."/>
            <person name="Arkin A.P."/>
            <person name="Stahl D.A."/>
        </authorList>
    </citation>
    <scope>NUCLEOTIDE SEQUENCE [LARGE SCALE GENOMIC DNA]</scope>
    <source>
        <strain evidence="4">DP4</strain>
    </source>
</reference>